<accession>A0A382BT26</accession>
<dbReference type="EMBL" id="UINC01031241">
    <property type="protein sequence ID" value="SVB16976.1"/>
    <property type="molecule type" value="Genomic_DNA"/>
</dbReference>
<name>A0A382BT26_9ZZZZ</name>
<sequence length="36" mass="3996">VAQIKVTKTTKTTTINEFNKPVLKDPPTQALIKLSK</sequence>
<gene>
    <name evidence="1" type="ORF">METZ01_LOCUS169830</name>
</gene>
<organism evidence="1">
    <name type="scientific">marine metagenome</name>
    <dbReference type="NCBI Taxonomy" id="408172"/>
    <lineage>
        <taxon>unclassified sequences</taxon>
        <taxon>metagenomes</taxon>
        <taxon>ecological metagenomes</taxon>
    </lineage>
</organism>
<protein>
    <submittedName>
        <fullName evidence="1">Uncharacterized protein</fullName>
    </submittedName>
</protein>
<evidence type="ECO:0000313" key="1">
    <source>
        <dbReference type="EMBL" id="SVB16976.1"/>
    </source>
</evidence>
<feature type="non-terminal residue" evidence="1">
    <location>
        <position position="1"/>
    </location>
</feature>
<dbReference type="AlphaFoldDB" id="A0A382BT26"/>
<proteinExistence type="predicted"/>
<reference evidence="1" key="1">
    <citation type="submission" date="2018-05" db="EMBL/GenBank/DDBJ databases">
        <authorList>
            <person name="Lanie J.A."/>
            <person name="Ng W.-L."/>
            <person name="Kazmierczak K.M."/>
            <person name="Andrzejewski T.M."/>
            <person name="Davidsen T.M."/>
            <person name="Wayne K.J."/>
            <person name="Tettelin H."/>
            <person name="Glass J.I."/>
            <person name="Rusch D."/>
            <person name="Podicherti R."/>
            <person name="Tsui H.-C.T."/>
            <person name="Winkler M.E."/>
        </authorList>
    </citation>
    <scope>NUCLEOTIDE SEQUENCE</scope>
</reference>